<keyword evidence="4" id="KW-0175">Coiled coil</keyword>
<comment type="catalytic activity">
    <reaction evidence="3">
        <text>L-seryl-[protein] + ATP = O-phospho-L-seryl-[protein] + ADP + H(+)</text>
        <dbReference type="Rhea" id="RHEA:17989"/>
        <dbReference type="Rhea" id="RHEA-COMP:9863"/>
        <dbReference type="Rhea" id="RHEA-COMP:11604"/>
        <dbReference type="ChEBI" id="CHEBI:15378"/>
        <dbReference type="ChEBI" id="CHEBI:29999"/>
        <dbReference type="ChEBI" id="CHEBI:30616"/>
        <dbReference type="ChEBI" id="CHEBI:83421"/>
        <dbReference type="ChEBI" id="CHEBI:456216"/>
        <dbReference type="EC" id="2.7.11.1"/>
    </reaction>
</comment>
<dbReference type="Gene3D" id="1.10.510.10">
    <property type="entry name" value="Transferase(Phosphotransferase) domain 1"/>
    <property type="match status" value="1"/>
</dbReference>
<evidence type="ECO:0000256" key="2">
    <source>
        <dbReference type="ARBA" id="ARBA00047899"/>
    </source>
</evidence>
<dbReference type="EC" id="2.7.11.1" evidence="1"/>
<evidence type="ECO:0000256" key="1">
    <source>
        <dbReference type="ARBA" id="ARBA00012513"/>
    </source>
</evidence>
<organism evidence="6 7">
    <name type="scientific">Wickerhamomyces ciferrii (strain ATCC 14091 / BCRC 22168 / CBS 111 / JCM 3599 / NBRC 0793 / NRRL Y-1031 F-60-10)</name>
    <name type="common">Yeast</name>
    <name type="synonym">Pichia ciferrii</name>
    <dbReference type="NCBI Taxonomy" id="1206466"/>
    <lineage>
        <taxon>Eukaryota</taxon>
        <taxon>Fungi</taxon>
        <taxon>Dikarya</taxon>
        <taxon>Ascomycota</taxon>
        <taxon>Saccharomycotina</taxon>
        <taxon>Saccharomycetes</taxon>
        <taxon>Phaffomycetales</taxon>
        <taxon>Wickerhamomycetaceae</taxon>
        <taxon>Wickerhamomyces</taxon>
    </lineage>
</organism>
<comment type="catalytic activity">
    <reaction evidence="2">
        <text>L-threonyl-[protein] + ATP = O-phospho-L-threonyl-[protein] + ADP + H(+)</text>
        <dbReference type="Rhea" id="RHEA:46608"/>
        <dbReference type="Rhea" id="RHEA-COMP:11060"/>
        <dbReference type="Rhea" id="RHEA-COMP:11605"/>
        <dbReference type="ChEBI" id="CHEBI:15378"/>
        <dbReference type="ChEBI" id="CHEBI:30013"/>
        <dbReference type="ChEBI" id="CHEBI:30616"/>
        <dbReference type="ChEBI" id="CHEBI:61977"/>
        <dbReference type="ChEBI" id="CHEBI:456216"/>
        <dbReference type="EC" id="2.7.11.1"/>
    </reaction>
</comment>
<keyword evidence="7" id="KW-1185">Reference proteome</keyword>
<sequence length="747" mass="85898">MDARLDQIRRNNIKNVCEVRDPVLNLTHDKVIGAYTLIGEEFEADYIEQVKDIKELFQLPKDIRKGLARNTLSLPYDDSWFKGYSWFTMSMCRVEKNFNVALDVDNKFIKNLIEKSFTNEIDKTRCYQEPIIKQLMNPLQTFNRSTLMQQHRDIIITCSEEIPNDEISRECNEVIKRISEVEHSDEEIIKMNKLVSRLWQSHSYEEEHDKFNDIIKEINQATIENKEFQDKDAETKKEIISFLCRTKLSVADELKNITPKIVELLDLVNQAMGVGLQTNLIEIVEESSIKNSRSLSSDDPSEYGKSAIDIRLRSSENQEIIVIERKRLKTLRSKFLEFLAASKDQQIKKKELKIIGNMVKQALTYVKEGLGKTTAVLTNLNTLIILEADISKSNIVKIKNKCFFDIKLRYKIIDYEAQKISFRYGILYLLSIVKKPSDTTKEKRMKEFEKFQISDSEKFDSESETFSENVSEKSNDESESQTLESSKLLPNGTKNHSMQYGYRYNSNVFSIKYRDVSESLGYEFDGVALEDDLILKLYQSDLYQFDPIEDQLKFSSYLKEIQALEYINKYNSEIYPKQGIHHRAESGVLNVPKIYKHLILNLTNPITGLSDQHGYAIIMSKIEGNIISSLDQGLANESIKKKLEKQTSIMENIGISHNDLAPRNIILNPQNQLLYILDWGCSTIKELNSNRSVVSIGDDAYSASIPSSMSSCDVSQSPLFSANTGRGQFSMTSTSYNDDVVDDDKNN</sequence>
<accession>K0KJV1</accession>
<gene>
    <name evidence="6" type="ORF">BN7_2768</name>
</gene>
<reference evidence="6 7" key="1">
    <citation type="journal article" date="2012" name="Eukaryot. Cell">
        <title>Draft genome sequence of Wickerhamomyces ciferrii NRRL Y-1031 F-60-10.</title>
        <authorList>
            <person name="Schneider J."/>
            <person name="Andrea H."/>
            <person name="Blom J."/>
            <person name="Jaenicke S."/>
            <person name="Ruckert C."/>
            <person name="Schorsch C."/>
            <person name="Szczepanowski R."/>
            <person name="Farwick M."/>
            <person name="Goesmann A."/>
            <person name="Puhler A."/>
            <person name="Schaffer S."/>
            <person name="Tauch A."/>
            <person name="Kohler T."/>
            <person name="Brinkrolf K."/>
        </authorList>
    </citation>
    <scope>NUCLEOTIDE SEQUENCE [LARGE SCALE GENOMIC DNA]</scope>
    <source>
        <strain evidence="7">ATCC 14091 / BCRC 22168 / CBS 111 / JCM 3599 / NBRC 0793 / NRRL Y-1031 F-60-10</strain>
    </source>
</reference>
<evidence type="ECO:0000256" key="5">
    <source>
        <dbReference type="SAM" id="MobiDB-lite"/>
    </source>
</evidence>
<protein>
    <recommendedName>
        <fullName evidence="1">non-specific serine/threonine protein kinase</fullName>
        <ecNumber evidence="1">2.7.11.1</ecNumber>
    </recommendedName>
</protein>
<dbReference type="Proteomes" id="UP000009328">
    <property type="component" value="Unassembled WGS sequence"/>
</dbReference>
<evidence type="ECO:0000313" key="6">
    <source>
        <dbReference type="EMBL" id="CCH43221.1"/>
    </source>
</evidence>
<dbReference type="HOGENOM" id="CLU_023426_0_0_1"/>
<dbReference type="SUPFAM" id="SSF56112">
    <property type="entry name" value="Protein kinase-like (PK-like)"/>
    <property type="match status" value="1"/>
</dbReference>
<feature type="region of interest" description="Disordered" evidence="5">
    <location>
        <begin position="459"/>
        <end position="492"/>
    </location>
</feature>
<evidence type="ECO:0000313" key="7">
    <source>
        <dbReference type="Proteomes" id="UP000009328"/>
    </source>
</evidence>
<proteinExistence type="predicted"/>
<dbReference type="EMBL" id="CAIF01000070">
    <property type="protein sequence ID" value="CCH43221.1"/>
    <property type="molecule type" value="Genomic_DNA"/>
</dbReference>
<feature type="coiled-coil region" evidence="4">
    <location>
        <begin position="211"/>
        <end position="238"/>
    </location>
</feature>
<dbReference type="InParanoid" id="K0KJV1"/>
<evidence type="ECO:0000256" key="4">
    <source>
        <dbReference type="SAM" id="Coils"/>
    </source>
</evidence>
<dbReference type="InterPro" id="IPR011009">
    <property type="entry name" value="Kinase-like_dom_sf"/>
</dbReference>
<evidence type="ECO:0000256" key="3">
    <source>
        <dbReference type="ARBA" id="ARBA00048679"/>
    </source>
</evidence>
<dbReference type="GO" id="GO:0004674">
    <property type="term" value="F:protein serine/threonine kinase activity"/>
    <property type="evidence" value="ECO:0007669"/>
    <property type="project" value="UniProtKB-EC"/>
</dbReference>
<dbReference type="InterPro" id="IPR008266">
    <property type="entry name" value="Tyr_kinase_AS"/>
</dbReference>
<name>K0KJV1_WICCF</name>
<dbReference type="PROSITE" id="PS00109">
    <property type="entry name" value="PROTEIN_KINASE_TYR"/>
    <property type="match status" value="1"/>
</dbReference>
<comment type="caution">
    <text evidence="6">The sequence shown here is derived from an EMBL/GenBank/DDBJ whole genome shotgun (WGS) entry which is preliminary data.</text>
</comment>
<dbReference type="AlphaFoldDB" id="K0KJV1"/>